<evidence type="ECO:0000313" key="2">
    <source>
        <dbReference type="EMBL" id="KAJ1182760.1"/>
    </source>
</evidence>
<dbReference type="AlphaFoldDB" id="A0AAV7U2Q5"/>
<name>A0AAV7U2Q5_PLEWA</name>
<proteinExistence type="predicted"/>
<accession>A0AAV7U2Q5</accession>
<protein>
    <submittedName>
        <fullName evidence="2">Uncharacterized protein</fullName>
    </submittedName>
</protein>
<keyword evidence="3" id="KW-1185">Reference proteome</keyword>
<evidence type="ECO:0000313" key="3">
    <source>
        <dbReference type="Proteomes" id="UP001066276"/>
    </source>
</evidence>
<dbReference type="Proteomes" id="UP001066276">
    <property type="component" value="Chromosome 3_2"/>
</dbReference>
<evidence type="ECO:0000256" key="1">
    <source>
        <dbReference type="SAM" id="MobiDB-lite"/>
    </source>
</evidence>
<feature type="region of interest" description="Disordered" evidence="1">
    <location>
        <begin position="38"/>
        <end position="80"/>
    </location>
</feature>
<gene>
    <name evidence="2" type="ORF">NDU88_007941</name>
</gene>
<reference evidence="2" key="1">
    <citation type="journal article" date="2022" name="bioRxiv">
        <title>Sequencing and chromosome-scale assembly of the giantPleurodeles waltlgenome.</title>
        <authorList>
            <person name="Brown T."/>
            <person name="Elewa A."/>
            <person name="Iarovenko S."/>
            <person name="Subramanian E."/>
            <person name="Araus A.J."/>
            <person name="Petzold A."/>
            <person name="Susuki M."/>
            <person name="Suzuki K.-i.T."/>
            <person name="Hayashi T."/>
            <person name="Toyoda A."/>
            <person name="Oliveira C."/>
            <person name="Osipova E."/>
            <person name="Leigh N.D."/>
            <person name="Simon A."/>
            <person name="Yun M.H."/>
        </authorList>
    </citation>
    <scope>NUCLEOTIDE SEQUENCE</scope>
    <source>
        <strain evidence="2">20211129_DDA</strain>
        <tissue evidence="2">Liver</tissue>
    </source>
</reference>
<comment type="caution">
    <text evidence="2">The sequence shown here is derived from an EMBL/GenBank/DDBJ whole genome shotgun (WGS) entry which is preliminary data.</text>
</comment>
<organism evidence="2 3">
    <name type="scientific">Pleurodeles waltl</name>
    <name type="common">Iberian ribbed newt</name>
    <dbReference type="NCBI Taxonomy" id="8319"/>
    <lineage>
        <taxon>Eukaryota</taxon>
        <taxon>Metazoa</taxon>
        <taxon>Chordata</taxon>
        <taxon>Craniata</taxon>
        <taxon>Vertebrata</taxon>
        <taxon>Euteleostomi</taxon>
        <taxon>Amphibia</taxon>
        <taxon>Batrachia</taxon>
        <taxon>Caudata</taxon>
        <taxon>Salamandroidea</taxon>
        <taxon>Salamandridae</taxon>
        <taxon>Pleurodelinae</taxon>
        <taxon>Pleurodeles</taxon>
    </lineage>
</organism>
<feature type="region of interest" description="Disordered" evidence="1">
    <location>
        <begin position="1"/>
        <end position="21"/>
    </location>
</feature>
<sequence length="90" mass="9375">MGLKDRPRPSPSLPTDRGAAGLLEHSASKYQAALCHGRPCGTRRGRGAPRRPERGQPSAGLKGRGSVAVASSRRLGGSGGQCACSRDVYF</sequence>
<dbReference type="EMBL" id="JANPWB010000006">
    <property type="protein sequence ID" value="KAJ1182760.1"/>
    <property type="molecule type" value="Genomic_DNA"/>
</dbReference>